<keyword evidence="2" id="KW-1185">Reference proteome</keyword>
<evidence type="ECO:0000313" key="2">
    <source>
        <dbReference type="Proteomes" id="UP001343257"/>
    </source>
</evidence>
<protein>
    <submittedName>
        <fullName evidence="1">DUF2642 domain-containing protein</fullName>
    </submittedName>
</protein>
<sequence>MESIRSLLGKKVELKISGYKVPVIGELVDLGSDILVLFSETRYIYVPIHHVQQLKLSQDGDDASPGDMEPLVDHNHISYRKMLMNSRGIFTEIGLGGHDPLYGYLTSIMNDYFIFFSPLYHSVYIPLHHVKYLCPLPPSMTPFSLNQHLLQVQQPAVPLSRTLDQQLEKFQNELVIFDLGESPLKAGLLKKVNNRMIELVEAGGTTILLHSDHIKSIHLP</sequence>
<dbReference type="RefSeq" id="WP_328282176.1">
    <property type="nucleotide sequence ID" value="NZ_JARTLD010000078.1"/>
</dbReference>
<accession>A0ABU6Q0U0</accession>
<name>A0ABU6Q0U0_9BACL</name>
<evidence type="ECO:0000313" key="1">
    <source>
        <dbReference type="EMBL" id="MED5020745.1"/>
    </source>
</evidence>
<comment type="caution">
    <text evidence="1">The sequence shown here is derived from an EMBL/GenBank/DDBJ whole genome shotgun (WGS) entry which is preliminary data.</text>
</comment>
<dbReference type="Proteomes" id="UP001343257">
    <property type="component" value="Unassembled WGS sequence"/>
</dbReference>
<organism evidence="1 2">
    <name type="scientific">Paenibacillus chibensis</name>
    <dbReference type="NCBI Taxonomy" id="59846"/>
    <lineage>
        <taxon>Bacteria</taxon>
        <taxon>Bacillati</taxon>
        <taxon>Bacillota</taxon>
        <taxon>Bacilli</taxon>
        <taxon>Bacillales</taxon>
        <taxon>Paenibacillaceae</taxon>
        <taxon>Paenibacillus</taxon>
    </lineage>
</organism>
<gene>
    <name evidence="1" type="ORF">P9847_26140</name>
</gene>
<dbReference type="EMBL" id="JARTLD010000078">
    <property type="protein sequence ID" value="MED5020745.1"/>
    <property type="molecule type" value="Genomic_DNA"/>
</dbReference>
<proteinExistence type="predicted"/>
<reference evidence="1 2" key="1">
    <citation type="submission" date="2023-03" db="EMBL/GenBank/DDBJ databases">
        <title>Bacillus Genome Sequencing.</title>
        <authorList>
            <person name="Dunlap C."/>
        </authorList>
    </citation>
    <scope>NUCLEOTIDE SEQUENCE [LARGE SCALE GENOMIC DNA]</scope>
    <source>
        <strain evidence="1 2">NRS-52</strain>
    </source>
</reference>